<dbReference type="InterPro" id="IPR015890">
    <property type="entry name" value="Chorismate_C"/>
</dbReference>
<evidence type="ECO:0000313" key="2">
    <source>
        <dbReference type="EMBL" id="BBD77207.1"/>
    </source>
</evidence>
<evidence type="ECO:0000313" key="3">
    <source>
        <dbReference type="Proteomes" id="UP000262004"/>
    </source>
</evidence>
<reference evidence="2 3" key="1">
    <citation type="submission" date="2018-04" db="EMBL/GenBank/DDBJ databases">
        <title>Complete genome sequence of Hydrogenophilus thermoluteolus TH-1.</title>
        <authorList>
            <person name="Arai H."/>
        </authorList>
    </citation>
    <scope>NUCLEOTIDE SEQUENCE [LARGE SCALE GENOMIC DNA]</scope>
    <source>
        <strain evidence="2 3">TH-1</strain>
    </source>
</reference>
<name>A0A2Z6DXM9_HYDTE</name>
<dbReference type="Gene3D" id="3.30.470.10">
    <property type="match status" value="1"/>
</dbReference>
<dbReference type="AlphaFoldDB" id="A0A2Z6DXM9"/>
<dbReference type="Gene3D" id="3.60.120.10">
    <property type="entry name" value="Anthranilate synthase"/>
    <property type="match status" value="1"/>
</dbReference>
<dbReference type="InterPro" id="IPR001544">
    <property type="entry name" value="Aminotrans_IV"/>
</dbReference>
<dbReference type="Gene3D" id="3.20.10.10">
    <property type="entry name" value="D-amino Acid Aminotransferase, subunit A, domain 2"/>
    <property type="match status" value="1"/>
</dbReference>
<sequence length="598" mass="65952">MFAWFDLPAENGNVQRRALWAEPLTAFHETSDAAAARTLLTTAEDEAKQSPASSDGPFWAFALDYECAPWFDHAFSSAFTARPAGRLRLWRFARYQTLSDRVATQSAHSRVSDPIAGLLNWRCAWDQTHYYQAVERILHYLREGDSYQVNLTFPWYAETYGDPLALYLRLHAQQPVPHGAYLPFPNGGAILCRSPERFFLRRGRRISCRPMKGTAPPNASGWIDDKTRAENVMIVDLIRNDLSRLSPAGGVQVPNLFQEERYATVTQLTSTIVAEGVDAPLWAILAALFPCGSVTGAPKRRAMEIIAELEPHPRGIYCGAIGYILPGGDVEAVVPIRTLTIDRNGGATYSVGSGIVIDSKPASEWQECLLKGRFVQGLPAMVGLIETLRWEPADGCVLWPYHIARIRASAKALGIPFDEAQFAHAVTTAAQEDPDGNHPLRIRAELAPDGTVRATATHWQQPATPVRFRIAREPAINPSDPLQRHKTTRRAHYDRLLAEALAHGCFDYLVTNTRGELVEGCRTTLFVQFPGEPKLATPPLATGCLAGVLRAKLLAEGDAVERPLTPADLTRAEQLYLGNALHGLLPAVWDDASPTNSR</sequence>
<evidence type="ECO:0000259" key="1">
    <source>
        <dbReference type="Pfam" id="PF00425"/>
    </source>
</evidence>
<dbReference type="InterPro" id="IPR043132">
    <property type="entry name" value="BCAT-like_C"/>
</dbReference>
<dbReference type="KEGG" id="htl:HPTL_0939"/>
<dbReference type="GO" id="GO:0046820">
    <property type="term" value="F:4-amino-4-deoxychorismate synthase activity"/>
    <property type="evidence" value="ECO:0007669"/>
    <property type="project" value="TreeGrafter"/>
</dbReference>
<dbReference type="Pfam" id="PF00425">
    <property type="entry name" value="Chorismate_bind"/>
    <property type="match status" value="1"/>
</dbReference>
<dbReference type="SUPFAM" id="SSF56322">
    <property type="entry name" value="ADC synthase"/>
    <property type="match status" value="1"/>
</dbReference>
<dbReference type="InterPro" id="IPR043131">
    <property type="entry name" value="BCAT-like_N"/>
</dbReference>
<dbReference type="PRINTS" id="PR00095">
    <property type="entry name" value="ANTSNTHASEI"/>
</dbReference>
<dbReference type="GO" id="GO:0000162">
    <property type="term" value="P:L-tryptophan biosynthetic process"/>
    <property type="evidence" value="ECO:0007669"/>
    <property type="project" value="TreeGrafter"/>
</dbReference>
<protein>
    <submittedName>
        <fullName evidence="2">PARA-aminobenzoate synthetase component I</fullName>
    </submittedName>
</protein>
<dbReference type="InterPro" id="IPR036038">
    <property type="entry name" value="Aminotransferase-like"/>
</dbReference>
<dbReference type="Proteomes" id="UP000262004">
    <property type="component" value="Chromosome"/>
</dbReference>
<dbReference type="PANTHER" id="PTHR11236">
    <property type="entry name" value="AMINOBENZOATE/ANTHRANILATE SYNTHASE"/>
    <property type="match status" value="1"/>
</dbReference>
<dbReference type="RefSeq" id="WP_170141274.1">
    <property type="nucleotide sequence ID" value="NZ_AP018558.1"/>
</dbReference>
<gene>
    <name evidence="2" type="ORF">HPTL_0939</name>
</gene>
<keyword evidence="3" id="KW-1185">Reference proteome</keyword>
<dbReference type="EMBL" id="AP018558">
    <property type="protein sequence ID" value="BBD77207.1"/>
    <property type="molecule type" value="Genomic_DNA"/>
</dbReference>
<feature type="domain" description="Chorismate-utilising enzyme C-terminal" evidence="1">
    <location>
        <begin position="127"/>
        <end position="371"/>
    </location>
</feature>
<dbReference type="InterPro" id="IPR005801">
    <property type="entry name" value="ADC_synthase"/>
</dbReference>
<dbReference type="PANTHER" id="PTHR11236:SF50">
    <property type="entry name" value="AMINODEOXYCHORISMATE SYNTHASE COMPONENT 1"/>
    <property type="match status" value="1"/>
</dbReference>
<dbReference type="InterPro" id="IPR019999">
    <property type="entry name" value="Anth_synth_I-like"/>
</dbReference>
<dbReference type="SUPFAM" id="SSF56752">
    <property type="entry name" value="D-aminoacid aminotransferase-like PLP-dependent enzymes"/>
    <property type="match status" value="1"/>
</dbReference>
<proteinExistence type="predicted"/>
<dbReference type="Pfam" id="PF01063">
    <property type="entry name" value="Aminotran_4"/>
    <property type="match status" value="1"/>
</dbReference>
<accession>A0A2Z6DXM9</accession>
<organism evidence="2 3">
    <name type="scientific">Hydrogenophilus thermoluteolus</name>
    <name type="common">Pseudomonas hydrogenothermophila</name>
    <dbReference type="NCBI Taxonomy" id="297"/>
    <lineage>
        <taxon>Bacteria</taxon>
        <taxon>Pseudomonadati</taxon>
        <taxon>Pseudomonadota</taxon>
        <taxon>Hydrogenophilia</taxon>
        <taxon>Hydrogenophilales</taxon>
        <taxon>Hydrogenophilaceae</taxon>
        <taxon>Hydrogenophilus</taxon>
    </lineage>
</organism>